<keyword evidence="2" id="KW-1185">Reference proteome</keyword>
<dbReference type="Gene3D" id="3.30.1360.170">
    <property type="match status" value="2"/>
</dbReference>
<dbReference type="SUPFAM" id="SSF69796">
    <property type="entry name" value="Thymidylate synthase-complementing protein Thy1"/>
    <property type="match status" value="2"/>
</dbReference>
<gene>
    <name evidence="1" type="ORF">ETSY1_29105</name>
</gene>
<dbReference type="Proteomes" id="UP000019141">
    <property type="component" value="Unassembled WGS sequence"/>
</dbReference>
<dbReference type="GO" id="GO:0050797">
    <property type="term" value="F:thymidylate synthase (FAD) activity"/>
    <property type="evidence" value="ECO:0007669"/>
    <property type="project" value="InterPro"/>
</dbReference>
<name>W4LD08_ENTF1</name>
<evidence type="ECO:0000313" key="1">
    <source>
        <dbReference type="EMBL" id="ETW95799.1"/>
    </source>
</evidence>
<accession>W4LD08</accession>
<dbReference type="InterPro" id="IPR036098">
    <property type="entry name" value="Thymidylate_synthase_ThyX_sf"/>
</dbReference>
<comment type="caution">
    <text evidence="1">The sequence shown here is derived from an EMBL/GenBank/DDBJ whole genome shotgun (WGS) entry which is preliminary data.</text>
</comment>
<dbReference type="GO" id="GO:0006231">
    <property type="term" value="P:dTMP biosynthetic process"/>
    <property type="evidence" value="ECO:0007669"/>
    <property type="project" value="InterPro"/>
</dbReference>
<dbReference type="AlphaFoldDB" id="W4LD08"/>
<dbReference type="PROSITE" id="PS51331">
    <property type="entry name" value="THYX"/>
    <property type="match status" value="2"/>
</dbReference>
<dbReference type="GO" id="GO:0050660">
    <property type="term" value="F:flavin adenine dinucleotide binding"/>
    <property type="evidence" value="ECO:0007669"/>
    <property type="project" value="InterPro"/>
</dbReference>
<protein>
    <submittedName>
        <fullName evidence="1">Thymidylate synthase</fullName>
    </submittedName>
</protein>
<sequence length="517" mass="58790">MNKESWVHREDFFNAEEQAILAPYVTNLDQPVFALQQLPEEVIAVLFAYYSRSRDSLRRNLLSLITAGDLDLLATTGTPASSAPPELSHAQAKARQFHEKWVVGYGHASVAEHAVAHLAVEDVSIVASKVIEDMRLASYTEKSTRYVAFDTKQYYPLPELQDTDAAAVYHDTMQALFQTYNALLPDLIEAVKRDWPRGAKQTERGHHTACRAKALDILRYLLPAGTLTNLGITINGRALEHLLTKMLSHPLGEVQQLGKRLKTEARKIIPTLLKYAEPNPYITETETAMQNLAETLLEPVDEGQDEPAVRLVQAPDNAEATLVAAILYSHSQQSWSQVISHVHHFSPAQRQEVIDAYLSRRGPHDQPLRALEHLTYTFEIWVDYGAYRDIQRHRMATQTRQMPAPRHGYSLPDDVVRYGLQETFDACMQRAADAYEQIGQAHPHVAPYVLPLAYRCRVLITWNLRELHHFVQLRSAKQGHASYRRIAQDIYWAIHAHHPLLARYIRVDLEDYGLGRL</sequence>
<reference evidence="1 2" key="1">
    <citation type="journal article" date="2014" name="Nature">
        <title>An environmental bacterial taxon with a large and distinct metabolic repertoire.</title>
        <authorList>
            <person name="Wilson M.C."/>
            <person name="Mori T."/>
            <person name="Ruckert C."/>
            <person name="Uria A.R."/>
            <person name="Helf M.J."/>
            <person name="Takada K."/>
            <person name="Gernert C."/>
            <person name="Steffens U.A."/>
            <person name="Heycke N."/>
            <person name="Schmitt S."/>
            <person name="Rinke C."/>
            <person name="Helfrich E.J."/>
            <person name="Brachmann A.O."/>
            <person name="Gurgui C."/>
            <person name="Wakimoto T."/>
            <person name="Kracht M."/>
            <person name="Crusemann M."/>
            <person name="Hentschel U."/>
            <person name="Abe I."/>
            <person name="Matsunaga S."/>
            <person name="Kalinowski J."/>
            <person name="Takeyama H."/>
            <person name="Piel J."/>
        </authorList>
    </citation>
    <scope>NUCLEOTIDE SEQUENCE [LARGE SCALE GENOMIC DNA]</scope>
    <source>
        <strain evidence="2">TSY1</strain>
    </source>
</reference>
<dbReference type="GO" id="GO:0070402">
    <property type="term" value="F:NADPH binding"/>
    <property type="evidence" value="ECO:0007669"/>
    <property type="project" value="TreeGrafter"/>
</dbReference>
<dbReference type="PANTHER" id="PTHR34934">
    <property type="entry name" value="FLAVIN-DEPENDENT THYMIDYLATE SYNTHASE"/>
    <property type="match status" value="1"/>
</dbReference>
<dbReference type="CDD" id="cd20175">
    <property type="entry name" value="ThyX"/>
    <property type="match status" value="2"/>
</dbReference>
<dbReference type="GO" id="GO:0004799">
    <property type="term" value="F:thymidylate synthase activity"/>
    <property type="evidence" value="ECO:0007669"/>
    <property type="project" value="TreeGrafter"/>
</dbReference>
<dbReference type="EMBL" id="AZHW01000869">
    <property type="protein sequence ID" value="ETW95799.1"/>
    <property type="molecule type" value="Genomic_DNA"/>
</dbReference>
<dbReference type="InterPro" id="IPR003669">
    <property type="entry name" value="Thymidylate_synthase_ThyX"/>
</dbReference>
<dbReference type="Pfam" id="PF02511">
    <property type="entry name" value="Thy1"/>
    <property type="match status" value="2"/>
</dbReference>
<organism evidence="1 2">
    <name type="scientific">Entotheonella factor</name>
    <dbReference type="NCBI Taxonomy" id="1429438"/>
    <lineage>
        <taxon>Bacteria</taxon>
        <taxon>Pseudomonadati</taxon>
        <taxon>Nitrospinota/Tectimicrobiota group</taxon>
        <taxon>Candidatus Tectimicrobiota</taxon>
        <taxon>Candidatus Entotheonellia</taxon>
        <taxon>Candidatus Entotheonellales</taxon>
        <taxon>Candidatus Entotheonellaceae</taxon>
        <taxon>Candidatus Entotheonella</taxon>
    </lineage>
</organism>
<dbReference type="HOGENOM" id="CLU_024745_0_0_7"/>
<dbReference type="PANTHER" id="PTHR34934:SF1">
    <property type="entry name" value="FLAVIN-DEPENDENT THYMIDYLATE SYNTHASE"/>
    <property type="match status" value="1"/>
</dbReference>
<proteinExistence type="predicted"/>
<evidence type="ECO:0000313" key="2">
    <source>
        <dbReference type="Proteomes" id="UP000019141"/>
    </source>
</evidence>